<reference evidence="3" key="1">
    <citation type="submission" date="2022-12" db="EMBL/GenBank/DDBJ databases">
        <title>Isolation and characterisation of novel Methanocorpusculum spp. from native Australian herbivores indicates the genus is ancestrally host-associated.</title>
        <authorList>
            <person name="Volmer J.G."/>
            <person name="Soo R.M."/>
            <person name="Evans P.N."/>
            <person name="Hoedt E.C."/>
            <person name="Astorga Alsina A.L."/>
            <person name="Woodcroft B.J."/>
            <person name="Tyson G.W."/>
            <person name="Hugenholtz P."/>
            <person name="Morrison M."/>
        </authorList>
    </citation>
    <scope>NUCLEOTIDE SEQUENCE</scope>
    <source>
        <strain evidence="3">CW153</strain>
    </source>
</reference>
<comment type="caution">
    <text evidence="3">The sequence shown here is derived from an EMBL/GenBank/DDBJ whole genome shotgun (WGS) entry which is preliminary data.</text>
</comment>
<dbReference type="PANTHER" id="PTHR37945">
    <property type="entry name" value="EXTRACELLULAR TUNGSTATE BINDING PROTEIN"/>
    <property type="match status" value="1"/>
</dbReference>
<dbReference type="PROSITE" id="PS51257">
    <property type="entry name" value="PROKAR_LIPOPROTEIN"/>
    <property type="match status" value="1"/>
</dbReference>
<sequence length="341" mass="36211">MKKVLPVFGMVLLIVAVILTAGCVGTPGEETGTQTATPTATTTATPTATPTTGAAPDQLKIATTTSLYDTGLLDSVQDYYLKTYNVDLLITSQGTGKAIQSAKNGDVDVLLVHSPSQEAAFIDEGYGVNHRGIAYNYFLIVGPESDPAGIKGMTPEEGLTKLKNLGESGESNVIFVSRGDNSGTHSAEKNIWKAAGFNYTANISGNPGTWYVETGSGMGDTLTVSGQKQAYTLTDEATFLTYKKNNDLQLVPIIDEGESLLNRYTVMTINPEKYSNTNVKAATDFTNWLISKEGQKFIGDYGTETYGKSLFVPMSSLADSTVPPFSIDCTTPVTVPTVATA</sequence>
<dbReference type="Pfam" id="PF12849">
    <property type="entry name" value="PBP_like_2"/>
    <property type="match status" value="1"/>
</dbReference>
<feature type="domain" description="PBP" evidence="2">
    <location>
        <begin position="52"/>
        <end position="293"/>
    </location>
</feature>
<keyword evidence="4" id="KW-1185">Reference proteome</keyword>
<dbReference type="RefSeq" id="WP_268923470.1">
    <property type="nucleotide sequence ID" value="NZ_JAPTGC010000011.1"/>
</dbReference>
<evidence type="ECO:0000313" key="4">
    <source>
        <dbReference type="Proteomes" id="UP001141336"/>
    </source>
</evidence>
<dbReference type="Gene3D" id="3.40.190.10">
    <property type="entry name" value="Periplasmic binding protein-like II"/>
    <property type="match status" value="2"/>
</dbReference>
<evidence type="ECO:0000256" key="1">
    <source>
        <dbReference type="SAM" id="MobiDB-lite"/>
    </source>
</evidence>
<dbReference type="InterPro" id="IPR024370">
    <property type="entry name" value="PBP_domain"/>
</dbReference>
<feature type="region of interest" description="Disordered" evidence="1">
    <location>
        <begin position="29"/>
        <end position="52"/>
    </location>
</feature>
<dbReference type="InterPro" id="IPR052738">
    <property type="entry name" value="ABC-Tungstate_binding"/>
</dbReference>
<evidence type="ECO:0000259" key="2">
    <source>
        <dbReference type="Pfam" id="PF12849"/>
    </source>
</evidence>
<proteinExistence type="predicted"/>
<evidence type="ECO:0000313" key="3">
    <source>
        <dbReference type="EMBL" id="MCZ0863212.1"/>
    </source>
</evidence>
<name>A0ABT4INA4_9EURY</name>
<dbReference type="SUPFAM" id="SSF53850">
    <property type="entry name" value="Periplasmic binding protein-like II"/>
    <property type="match status" value="1"/>
</dbReference>
<organism evidence="3 4">
    <name type="scientific">Methanocorpusculum vombati</name>
    <dbReference type="NCBI Taxonomy" id="3002864"/>
    <lineage>
        <taxon>Archaea</taxon>
        <taxon>Methanobacteriati</taxon>
        <taxon>Methanobacteriota</taxon>
        <taxon>Stenosarchaea group</taxon>
        <taxon>Methanomicrobia</taxon>
        <taxon>Methanomicrobiales</taxon>
        <taxon>Methanocorpusculaceae</taxon>
        <taxon>Methanocorpusculum</taxon>
    </lineage>
</organism>
<dbReference type="Proteomes" id="UP001141336">
    <property type="component" value="Unassembled WGS sequence"/>
</dbReference>
<gene>
    <name evidence="3" type="ORF">O0S09_08120</name>
</gene>
<dbReference type="EMBL" id="JAPTGC010000011">
    <property type="protein sequence ID" value="MCZ0863212.1"/>
    <property type="molecule type" value="Genomic_DNA"/>
</dbReference>
<dbReference type="PANTHER" id="PTHR37945:SF1">
    <property type="entry name" value="EXTRACELLULAR TUNGSTATE BINDING PROTEIN"/>
    <property type="match status" value="1"/>
</dbReference>
<accession>A0ABT4INA4</accession>
<protein>
    <submittedName>
        <fullName evidence="3">Substrate-binding domain-containing protein</fullName>
    </submittedName>
</protein>